<dbReference type="AlphaFoldDB" id="A0A840FZG6"/>
<comment type="caution">
    <text evidence="1">The sequence shown here is derived from an EMBL/GenBank/DDBJ whole genome shotgun (WGS) entry which is preliminary data.</text>
</comment>
<organism evidence="1 2">
    <name type="scientific">Rhodocyclus tenuis</name>
    <name type="common">Rhodospirillum tenue</name>
    <dbReference type="NCBI Taxonomy" id="1066"/>
    <lineage>
        <taxon>Bacteria</taxon>
        <taxon>Pseudomonadati</taxon>
        <taxon>Pseudomonadota</taxon>
        <taxon>Betaproteobacteria</taxon>
        <taxon>Rhodocyclales</taxon>
        <taxon>Rhodocyclaceae</taxon>
        <taxon>Rhodocyclus</taxon>
    </lineage>
</organism>
<proteinExistence type="predicted"/>
<dbReference type="EMBL" id="JACIGE010000005">
    <property type="protein sequence ID" value="MBB4247284.1"/>
    <property type="molecule type" value="Genomic_DNA"/>
</dbReference>
<evidence type="ECO:0000313" key="2">
    <source>
        <dbReference type="Proteomes" id="UP000587070"/>
    </source>
</evidence>
<reference evidence="1 2" key="1">
    <citation type="submission" date="2020-08" db="EMBL/GenBank/DDBJ databases">
        <title>Genome sequencing of Purple Non-Sulfur Bacteria from various extreme environments.</title>
        <authorList>
            <person name="Mayer M."/>
        </authorList>
    </citation>
    <scope>NUCLEOTIDE SEQUENCE [LARGE SCALE GENOMIC DNA]</scope>
    <source>
        <strain evidence="1 2">2761</strain>
    </source>
</reference>
<evidence type="ECO:0000313" key="1">
    <source>
        <dbReference type="EMBL" id="MBB4247284.1"/>
    </source>
</evidence>
<dbReference type="OrthoDB" id="7358102at2"/>
<keyword evidence="2" id="KW-1185">Reference proteome</keyword>
<protein>
    <submittedName>
        <fullName evidence="1">Uncharacterized protein</fullName>
    </submittedName>
</protein>
<dbReference type="Proteomes" id="UP000587070">
    <property type="component" value="Unassembled WGS sequence"/>
</dbReference>
<dbReference type="RefSeq" id="WP_153116056.1">
    <property type="nucleotide sequence ID" value="NZ_JACIGE010000005.1"/>
</dbReference>
<sequence>MAKSPTVDRALAERLLIAAVADAGRAGKAAVAARLGYGRALISRTLSPSDPLGMSDALAERVIATYHRIEHCPGTGDEQPRAECLRIAGLERAPMHNPAAMRVWKACQTCPNKPAPAGGKESQ</sequence>
<gene>
    <name evidence="1" type="ORF">GGD90_001655</name>
</gene>
<name>A0A840FZG6_RHOTE</name>
<accession>A0A840FZG6</accession>